<organism evidence="12">
    <name type="scientific">Salmonella enterica subsp. enterica serovar Javiana</name>
    <dbReference type="NCBI Taxonomy" id="363569"/>
    <lineage>
        <taxon>Bacteria</taxon>
        <taxon>Pseudomonadati</taxon>
        <taxon>Pseudomonadota</taxon>
        <taxon>Gammaproteobacteria</taxon>
        <taxon>Enterobacterales</taxon>
        <taxon>Enterobacteriaceae</taxon>
        <taxon>Salmonella</taxon>
    </lineage>
</organism>
<keyword evidence="3 10" id="KW-0813">Transport</keyword>
<evidence type="ECO:0000259" key="11">
    <source>
        <dbReference type="Pfam" id="PF13954"/>
    </source>
</evidence>
<comment type="similarity">
    <text evidence="2 10">Belongs to the fimbrial export usher family.</text>
</comment>
<dbReference type="InterPro" id="IPR025885">
    <property type="entry name" value="PapC_N"/>
</dbReference>
<dbReference type="InterPro" id="IPR000015">
    <property type="entry name" value="Fimb_usher"/>
</dbReference>
<evidence type="ECO:0000256" key="10">
    <source>
        <dbReference type="RuleBase" id="RU003884"/>
    </source>
</evidence>
<reference evidence="12" key="1">
    <citation type="journal article" date="2018" name="Genome Biol.">
        <title>SKESA: strategic k-mer extension for scrupulous assemblies.</title>
        <authorList>
            <person name="Souvorov A."/>
            <person name="Agarwala R."/>
            <person name="Lipman D.J."/>
        </authorList>
    </citation>
    <scope>NUCLEOTIDE SEQUENCE</scope>
    <source>
        <strain evidence="12">13-1023</strain>
    </source>
</reference>
<dbReference type="Pfam" id="PF00577">
    <property type="entry name" value="Usher"/>
    <property type="match status" value="1"/>
</dbReference>
<keyword evidence="8 10" id="KW-0472">Membrane</keyword>
<evidence type="ECO:0000256" key="2">
    <source>
        <dbReference type="ARBA" id="ARBA00008064"/>
    </source>
</evidence>
<comment type="caution">
    <text evidence="12">The sequence shown here is derived from an EMBL/GenBank/DDBJ whole genome shotgun (WGS) entry which is preliminary data.</text>
</comment>
<sequence length="798" mass="86697">MDIRSVLPSVRFSLICLSVYAGLTQGAELNTQFLRNVSGIPSVLKSGVNYPSGEYYVDVLVNGASTGRMPLTITQAEETDGFLCLSPEWLRTAGVFFRAEPYQDAFDAVRGCYVLARNTHTRTEFDYGAQSLDFVIPQAYLLDKNDTSLWDYGINGARLTYNGNFNKNSHDDLNAYGSFNASLNLGRWVLTSNMNATRNSYESRFQTSDITLSTAISEIQGDLMLGRSQTRTELFSDFSFYGAALRSNSSMRSWKTRGYAPVISGVASGTSRITITQNGYTIHSAVVPPGPYQLDDISPTSNGNLVVTVEDDSGRKTVTEYPVSVLPTLLRPGEANYNVAIGEKSTSSDIGDAFSSGQGGFMLGSYDYGFQALTLNLASILSGDYQAGGIGATLPLGIWGAFSTNVNMAKASYDNGETKQGGSVAFKYAKSFSDRTDLQLLTYRYQTQGYTEYSNFRADDEFYMAREKARYEARLSHRFDNLYLSASYWQQTYWNQSGNTAGTNISASTAWKGASLFLTGSHTRNAWGGRPDYQASLGVSIPFTLGRTQYYSSNSVGYNRYGGTTFNTGASATVNDRLNYSVNANTSSRGDKGASASASYAFDAIQTNLQVAKNQYNSSVSGSVSGSALVTGETGLLLTKQSMDTVAVVKIKDTPGVTFNGSLPTNKDGETVVSMSSYYPSSITINMDNVPDSLELVNTSFNVLPTERAIIYREFEAKHMLRYILLVKDAQGQSINGGGAETEQKLNAGFITGNGVLLMNLLSAPKRITVTKGDGGKCSFDMDNVKPNTGTVQEMRCE</sequence>
<evidence type="ECO:0000256" key="4">
    <source>
        <dbReference type="ARBA" id="ARBA00022452"/>
    </source>
</evidence>
<dbReference type="EMBL" id="DAAMJC010000028">
    <property type="protein sequence ID" value="HAC6868145.1"/>
    <property type="molecule type" value="Genomic_DNA"/>
</dbReference>
<evidence type="ECO:0000256" key="5">
    <source>
        <dbReference type="ARBA" id="ARBA00022558"/>
    </source>
</evidence>
<keyword evidence="5 10" id="KW-1029">Fimbrium biogenesis</keyword>
<dbReference type="InterPro" id="IPR037224">
    <property type="entry name" value="PapC_N_sf"/>
</dbReference>
<gene>
    <name evidence="12" type="primary">pefC</name>
    <name evidence="12" type="ORF">G0D54_23925</name>
</gene>
<comment type="subcellular location">
    <subcellularLocation>
        <location evidence="1 10">Cell outer membrane</location>
        <topology evidence="1 10">Multi-pass membrane protein</topology>
    </subcellularLocation>
</comment>
<keyword evidence="4" id="KW-1134">Transmembrane beta strand</keyword>
<keyword evidence="6 10" id="KW-0812">Transmembrane</keyword>
<dbReference type="GO" id="GO:0009279">
    <property type="term" value="C:cell outer membrane"/>
    <property type="evidence" value="ECO:0007669"/>
    <property type="project" value="UniProtKB-SubCell"/>
</dbReference>
<dbReference type="Gene3D" id="2.60.40.3110">
    <property type="match status" value="1"/>
</dbReference>
<keyword evidence="7" id="KW-0732">Signal</keyword>
<protein>
    <submittedName>
        <fullName evidence="12">Outer membrane usher protein PefC</fullName>
    </submittedName>
</protein>
<evidence type="ECO:0000313" key="12">
    <source>
        <dbReference type="EMBL" id="HAC6868145.1"/>
    </source>
</evidence>
<dbReference type="GO" id="GO:0015473">
    <property type="term" value="F:fimbrial usher porin activity"/>
    <property type="evidence" value="ECO:0007669"/>
    <property type="project" value="InterPro"/>
</dbReference>
<dbReference type="Gene3D" id="2.60.40.2610">
    <property type="entry name" value="Outer membrane usher protein FimD, plug domain"/>
    <property type="match status" value="1"/>
</dbReference>
<reference evidence="12" key="2">
    <citation type="submission" date="2018-07" db="EMBL/GenBank/DDBJ databases">
        <authorList>
            <consortium name="NCBI Pathogen Detection Project"/>
        </authorList>
    </citation>
    <scope>NUCLEOTIDE SEQUENCE</scope>
    <source>
        <strain evidence="12">13-1023</strain>
    </source>
</reference>
<dbReference type="InterPro" id="IPR018030">
    <property type="entry name" value="Fimbrial_membr_usher_CS"/>
</dbReference>
<feature type="domain" description="PapC N-terminal" evidence="11">
    <location>
        <begin position="41"/>
        <end position="164"/>
    </location>
</feature>
<evidence type="ECO:0000256" key="3">
    <source>
        <dbReference type="ARBA" id="ARBA00022448"/>
    </source>
</evidence>
<proteinExistence type="inferred from homology"/>
<dbReference type="PANTHER" id="PTHR30451:SF21">
    <property type="entry name" value="FIMBRIAL USHER DOMAIN-CONTAINING PROTEIN YDET-RELATED"/>
    <property type="match status" value="1"/>
</dbReference>
<dbReference type="AlphaFoldDB" id="A0A607K6S9"/>
<evidence type="ECO:0000256" key="9">
    <source>
        <dbReference type="ARBA" id="ARBA00023237"/>
    </source>
</evidence>
<evidence type="ECO:0000256" key="1">
    <source>
        <dbReference type="ARBA" id="ARBA00004571"/>
    </source>
</evidence>
<keyword evidence="9 10" id="KW-0998">Cell outer membrane</keyword>
<evidence type="ECO:0000256" key="7">
    <source>
        <dbReference type="ARBA" id="ARBA00022729"/>
    </source>
</evidence>
<dbReference type="GO" id="GO:0009297">
    <property type="term" value="P:pilus assembly"/>
    <property type="evidence" value="ECO:0007669"/>
    <property type="project" value="InterPro"/>
</dbReference>
<dbReference type="Gene3D" id="3.10.20.410">
    <property type="match status" value="1"/>
</dbReference>
<evidence type="ECO:0000256" key="6">
    <source>
        <dbReference type="ARBA" id="ARBA00022692"/>
    </source>
</evidence>
<dbReference type="PANTHER" id="PTHR30451">
    <property type="entry name" value="OUTER MEMBRANE USHER PROTEIN"/>
    <property type="match status" value="1"/>
</dbReference>
<dbReference type="NCBIfam" id="NF011760">
    <property type="entry name" value="PRK15213.1"/>
    <property type="match status" value="1"/>
</dbReference>
<accession>A0A607K6S9</accession>
<dbReference type="InterPro" id="IPR042186">
    <property type="entry name" value="FimD_plug_dom"/>
</dbReference>
<dbReference type="Pfam" id="PF13954">
    <property type="entry name" value="PapC_N"/>
    <property type="match status" value="1"/>
</dbReference>
<name>A0A607K6S9_SALET</name>
<dbReference type="PROSITE" id="PS01151">
    <property type="entry name" value="FIMBRIAL_USHER"/>
    <property type="match status" value="1"/>
</dbReference>
<dbReference type="SUPFAM" id="SSF141729">
    <property type="entry name" value="FimD N-terminal domain-like"/>
    <property type="match status" value="1"/>
</dbReference>
<evidence type="ECO:0000256" key="8">
    <source>
        <dbReference type="ARBA" id="ARBA00023136"/>
    </source>
</evidence>